<proteinExistence type="predicted"/>
<dbReference type="EMBL" id="BOMW01000012">
    <property type="protein sequence ID" value="GIF03678.1"/>
    <property type="molecule type" value="Genomic_DNA"/>
</dbReference>
<evidence type="ECO:0000313" key="2">
    <source>
        <dbReference type="EMBL" id="GIF03678.1"/>
    </source>
</evidence>
<accession>A0A919N3G3</accession>
<gene>
    <name evidence="2" type="ORF">Asi03nite_12160</name>
</gene>
<protein>
    <submittedName>
        <fullName evidence="2">Uncharacterized protein</fullName>
    </submittedName>
</protein>
<organism evidence="2 3">
    <name type="scientific">Actinoplanes siamensis</name>
    <dbReference type="NCBI Taxonomy" id="1223317"/>
    <lineage>
        <taxon>Bacteria</taxon>
        <taxon>Bacillati</taxon>
        <taxon>Actinomycetota</taxon>
        <taxon>Actinomycetes</taxon>
        <taxon>Micromonosporales</taxon>
        <taxon>Micromonosporaceae</taxon>
        <taxon>Actinoplanes</taxon>
    </lineage>
</organism>
<feature type="region of interest" description="Disordered" evidence="1">
    <location>
        <begin position="43"/>
        <end position="98"/>
    </location>
</feature>
<comment type="caution">
    <text evidence="2">The sequence shown here is derived from an EMBL/GenBank/DDBJ whole genome shotgun (WGS) entry which is preliminary data.</text>
</comment>
<sequence length="98" mass="10368">MLLWLGHATPSGCGHGGTAPGPTAIVPVHHTMRARVSEVNRPGRALPLRVTPPTESRQTQTAKRAGPRRQAREGIGETGQTHAVKATDGLRQINGPAR</sequence>
<dbReference type="Proteomes" id="UP000629619">
    <property type="component" value="Unassembled WGS sequence"/>
</dbReference>
<reference evidence="2" key="1">
    <citation type="submission" date="2021-01" db="EMBL/GenBank/DDBJ databases">
        <title>Whole genome shotgun sequence of Actinoplanes siamensis NBRC 109076.</title>
        <authorList>
            <person name="Komaki H."/>
            <person name="Tamura T."/>
        </authorList>
    </citation>
    <scope>NUCLEOTIDE SEQUENCE</scope>
    <source>
        <strain evidence="2">NBRC 109076</strain>
    </source>
</reference>
<evidence type="ECO:0000313" key="3">
    <source>
        <dbReference type="Proteomes" id="UP000629619"/>
    </source>
</evidence>
<keyword evidence="3" id="KW-1185">Reference proteome</keyword>
<name>A0A919N3G3_9ACTN</name>
<evidence type="ECO:0000256" key="1">
    <source>
        <dbReference type="SAM" id="MobiDB-lite"/>
    </source>
</evidence>
<feature type="compositionally biased region" description="Polar residues" evidence="1">
    <location>
        <begin position="53"/>
        <end position="62"/>
    </location>
</feature>
<feature type="region of interest" description="Disordered" evidence="1">
    <location>
        <begin position="1"/>
        <end position="25"/>
    </location>
</feature>
<dbReference type="AlphaFoldDB" id="A0A919N3G3"/>